<protein>
    <submittedName>
        <fullName evidence="2">Uncharacterized protein</fullName>
    </submittedName>
</protein>
<name>A0A3N9X3B3_9ACTN</name>
<evidence type="ECO:0000313" key="3">
    <source>
        <dbReference type="Proteomes" id="UP000266889"/>
    </source>
</evidence>
<accession>A0A3N9X3B3</accession>
<evidence type="ECO:0000313" key="2">
    <source>
        <dbReference type="EMBL" id="RQX07606.1"/>
    </source>
</evidence>
<dbReference type="Proteomes" id="UP000266889">
    <property type="component" value="Unassembled WGS sequence"/>
</dbReference>
<dbReference type="AlphaFoldDB" id="A0A3N9X3B3"/>
<evidence type="ECO:0000256" key="1">
    <source>
        <dbReference type="SAM" id="MobiDB-lite"/>
    </source>
</evidence>
<keyword evidence="3" id="KW-1185">Reference proteome</keyword>
<proteinExistence type="predicted"/>
<feature type="region of interest" description="Disordered" evidence="1">
    <location>
        <begin position="44"/>
        <end position="64"/>
    </location>
</feature>
<comment type="caution">
    <text evidence="2">The sequence shown here is derived from an EMBL/GenBank/DDBJ whole genome shotgun (WGS) entry which is preliminary data.</text>
</comment>
<gene>
    <name evidence="2" type="ORF">DLJ58_20970</name>
</gene>
<organism evidence="2 3">
    <name type="scientific">Micromonospora arida</name>
    <dbReference type="NCBI Taxonomy" id="2203715"/>
    <lineage>
        <taxon>Bacteria</taxon>
        <taxon>Bacillati</taxon>
        <taxon>Actinomycetota</taxon>
        <taxon>Actinomycetes</taxon>
        <taxon>Micromonosporales</taxon>
        <taxon>Micromonosporaceae</taxon>
        <taxon>Micromonospora</taxon>
    </lineage>
</organism>
<reference evidence="2 3" key="1">
    <citation type="submission" date="2018-05" db="EMBL/GenBank/DDBJ databases">
        <title>Micromonospora from Atacama Desert.</title>
        <authorList>
            <person name="Carro L."/>
            <person name="Goodfellow M."/>
            <person name="Klenk H.-P."/>
        </authorList>
    </citation>
    <scope>NUCLEOTIDE SEQUENCE [LARGE SCALE GENOMIC DNA]</scope>
    <source>
        <strain evidence="2 3">LB32</strain>
    </source>
</reference>
<dbReference type="EMBL" id="QGSY01000217">
    <property type="protein sequence ID" value="RQX07606.1"/>
    <property type="molecule type" value="Genomic_DNA"/>
</dbReference>
<sequence length="64" mass="6489">MDADWVSALDAAFDDGRLARGAATVTTILRTAHDADGLQPLRAEPAAASSSHTGAHTAPGCMPT</sequence>
<feature type="compositionally biased region" description="Low complexity" evidence="1">
    <location>
        <begin position="46"/>
        <end position="58"/>
    </location>
</feature>